<feature type="domain" description="HTH marR-type" evidence="4">
    <location>
        <begin position="1"/>
        <end position="136"/>
    </location>
</feature>
<dbReference type="SUPFAM" id="SSF46785">
    <property type="entry name" value="Winged helix' DNA-binding domain"/>
    <property type="match status" value="1"/>
</dbReference>
<dbReference type="PRINTS" id="PR00598">
    <property type="entry name" value="HTHMARR"/>
</dbReference>
<comment type="caution">
    <text evidence="5">The sequence shown here is derived from an EMBL/GenBank/DDBJ whole genome shotgun (WGS) entry which is preliminary data.</text>
</comment>
<dbReference type="InterPro" id="IPR000835">
    <property type="entry name" value="HTH_MarR-typ"/>
</dbReference>
<accession>A0A1E5XRY5</accession>
<evidence type="ECO:0000256" key="1">
    <source>
        <dbReference type="ARBA" id="ARBA00023015"/>
    </source>
</evidence>
<sequence length="145" mass="15923">MSYVRETSAGYLTNWAARLFARAIERRLAGGNSGPMPVFFALQDGGAMTQKELALLAAVEQPTMANTLNRMERDGLVQRTPDPNDRRSARVSLTPLGLERARAAFVSAIEVNGIATDALQPEEREQFYGMLRRIIAALERDAGAQ</sequence>
<keyword evidence="3" id="KW-0804">Transcription</keyword>
<evidence type="ECO:0000313" key="5">
    <source>
        <dbReference type="EMBL" id="OEO31349.1"/>
    </source>
</evidence>
<name>A0A1E5XRY5_9HYPH</name>
<organism evidence="5 6">
    <name type="scientific">Devosia insulae DS-56</name>
    <dbReference type="NCBI Taxonomy" id="1116389"/>
    <lineage>
        <taxon>Bacteria</taxon>
        <taxon>Pseudomonadati</taxon>
        <taxon>Pseudomonadota</taxon>
        <taxon>Alphaproteobacteria</taxon>
        <taxon>Hyphomicrobiales</taxon>
        <taxon>Devosiaceae</taxon>
        <taxon>Devosia</taxon>
    </lineage>
</organism>
<dbReference type="InterPro" id="IPR039422">
    <property type="entry name" value="MarR/SlyA-like"/>
</dbReference>
<dbReference type="Gene3D" id="1.10.10.10">
    <property type="entry name" value="Winged helix-like DNA-binding domain superfamily/Winged helix DNA-binding domain"/>
    <property type="match status" value="1"/>
</dbReference>
<dbReference type="EMBL" id="LAJE02000161">
    <property type="protein sequence ID" value="OEO31349.1"/>
    <property type="molecule type" value="Genomic_DNA"/>
</dbReference>
<dbReference type="GO" id="GO:0006950">
    <property type="term" value="P:response to stress"/>
    <property type="evidence" value="ECO:0007669"/>
    <property type="project" value="TreeGrafter"/>
</dbReference>
<dbReference type="Pfam" id="PF01047">
    <property type="entry name" value="MarR"/>
    <property type="match status" value="1"/>
</dbReference>
<protein>
    <recommendedName>
        <fullName evidence="4">HTH marR-type domain-containing protein</fullName>
    </recommendedName>
</protein>
<evidence type="ECO:0000256" key="2">
    <source>
        <dbReference type="ARBA" id="ARBA00023125"/>
    </source>
</evidence>
<dbReference type="PROSITE" id="PS50995">
    <property type="entry name" value="HTH_MARR_2"/>
    <property type="match status" value="1"/>
</dbReference>
<dbReference type="InterPro" id="IPR036388">
    <property type="entry name" value="WH-like_DNA-bd_sf"/>
</dbReference>
<dbReference type="InterPro" id="IPR036390">
    <property type="entry name" value="WH_DNA-bd_sf"/>
</dbReference>
<dbReference type="PROSITE" id="PS01117">
    <property type="entry name" value="HTH_MARR_1"/>
    <property type="match status" value="1"/>
</dbReference>
<evidence type="ECO:0000313" key="6">
    <source>
        <dbReference type="Proteomes" id="UP000095463"/>
    </source>
</evidence>
<reference evidence="5 6" key="1">
    <citation type="journal article" date="2015" name="Genome Announc.">
        <title>Genome Assemblies of Three Soil-Associated Devosia species: D. insulae, D. limi, and D. soli.</title>
        <authorList>
            <person name="Hassan Y.I."/>
            <person name="Lepp D."/>
            <person name="Zhou T."/>
        </authorList>
    </citation>
    <scope>NUCLEOTIDE SEQUENCE [LARGE SCALE GENOMIC DNA]</scope>
    <source>
        <strain evidence="5 6">DS-56</strain>
    </source>
</reference>
<keyword evidence="6" id="KW-1185">Reference proteome</keyword>
<dbReference type="OrthoDB" id="511972at2"/>
<evidence type="ECO:0000259" key="4">
    <source>
        <dbReference type="PROSITE" id="PS50995"/>
    </source>
</evidence>
<dbReference type="SMART" id="SM00347">
    <property type="entry name" value="HTH_MARR"/>
    <property type="match status" value="1"/>
</dbReference>
<dbReference type="PANTHER" id="PTHR33164">
    <property type="entry name" value="TRANSCRIPTIONAL REGULATOR, MARR FAMILY"/>
    <property type="match status" value="1"/>
</dbReference>
<dbReference type="GO" id="GO:0003677">
    <property type="term" value="F:DNA binding"/>
    <property type="evidence" value="ECO:0007669"/>
    <property type="project" value="UniProtKB-KW"/>
</dbReference>
<dbReference type="Proteomes" id="UP000095463">
    <property type="component" value="Unassembled WGS sequence"/>
</dbReference>
<evidence type="ECO:0000256" key="3">
    <source>
        <dbReference type="ARBA" id="ARBA00023163"/>
    </source>
</evidence>
<dbReference type="RefSeq" id="WP_069909487.1">
    <property type="nucleotide sequence ID" value="NZ_LAJE02000161.1"/>
</dbReference>
<proteinExistence type="predicted"/>
<dbReference type="GO" id="GO:0003700">
    <property type="term" value="F:DNA-binding transcription factor activity"/>
    <property type="evidence" value="ECO:0007669"/>
    <property type="project" value="InterPro"/>
</dbReference>
<dbReference type="AlphaFoldDB" id="A0A1E5XRY5"/>
<keyword evidence="2" id="KW-0238">DNA-binding</keyword>
<keyword evidence="1" id="KW-0805">Transcription regulation</keyword>
<dbReference type="InterPro" id="IPR023187">
    <property type="entry name" value="Tscrpt_reg_MarR-type_CS"/>
</dbReference>
<dbReference type="PANTHER" id="PTHR33164:SF13">
    <property type="entry name" value="4-HYDROXYPHENYLACETATE CATABOLISM PROTEIN"/>
    <property type="match status" value="1"/>
</dbReference>
<gene>
    <name evidence="5" type="ORF">VW23_016850</name>
</gene>